<evidence type="ECO:0000256" key="1">
    <source>
        <dbReference type="SAM" id="SignalP"/>
    </source>
</evidence>
<dbReference type="CDD" id="cd13640">
    <property type="entry name" value="PBP2_ChoX"/>
    <property type="match status" value="1"/>
</dbReference>
<dbReference type="EMBL" id="CP067393">
    <property type="protein sequence ID" value="QQP85640.1"/>
    <property type="molecule type" value="Genomic_DNA"/>
</dbReference>
<dbReference type="RefSeq" id="WP_201092458.1">
    <property type="nucleotide sequence ID" value="NZ_CP067393.1"/>
</dbReference>
<keyword evidence="4" id="KW-1185">Reference proteome</keyword>
<dbReference type="GO" id="GO:0033265">
    <property type="term" value="F:choline binding"/>
    <property type="evidence" value="ECO:0007669"/>
    <property type="project" value="InterPro"/>
</dbReference>
<dbReference type="GO" id="GO:0015871">
    <property type="term" value="P:choline transport"/>
    <property type="evidence" value="ECO:0007669"/>
    <property type="project" value="InterPro"/>
</dbReference>
<dbReference type="GO" id="GO:0022857">
    <property type="term" value="F:transmembrane transporter activity"/>
    <property type="evidence" value="ECO:0007669"/>
    <property type="project" value="InterPro"/>
</dbReference>
<dbReference type="GO" id="GO:0043190">
    <property type="term" value="C:ATP-binding cassette (ABC) transporter complex"/>
    <property type="evidence" value="ECO:0007669"/>
    <property type="project" value="InterPro"/>
</dbReference>
<feature type="domain" description="ABC-type glycine betaine transport system substrate-binding" evidence="2">
    <location>
        <begin position="35"/>
        <end position="289"/>
    </location>
</feature>
<accession>A0A974RWY7</accession>
<reference evidence="3 4" key="1">
    <citation type="submission" date="2021-01" db="EMBL/GenBank/DDBJ databases">
        <title>Entomomonas sp. F2A isolated from a house cricket (Acheta domesticus).</title>
        <authorList>
            <person name="Spergser J."/>
            <person name="Busse H.-J."/>
        </authorList>
    </citation>
    <scope>NUCLEOTIDE SEQUENCE [LARGE SCALE GENOMIC DNA]</scope>
    <source>
        <strain evidence="3 4">F2A</strain>
    </source>
</reference>
<dbReference type="Gene3D" id="3.40.190.100">
    <property type="entry name" value="Glycine betaine-binding periplasmic protein, domain 2"/>
    <property type="match status" value="1"/>
</dbReference>
<gene>
    <name evidence="3" type="primary">choX</name>
    <name evidence="3" type="ORF">JHT90_14930</name>
</gene>
<sequence length="319" mass="34937">MNKLSKIISVGLLGLATSLISWADEPVEDVSACQNIKLAETGWADISATTAMVSVVAEGLGYEVSAPIISVPIAFTSVAKGKVDAFLGYWSPSMDGIAAPFIKDKTIIIPEKANLEGAKYTLAVPAYTYDAGLQSFKDIAKFKKDLNAQIFGIEAGNDGNLLIQKMIKENLFNLSDFKLRESSEAAMLSQVKRAVTAKKPIVFLAWEPHPMNSQIELKYLADGDEVFGPNYGSAKVFTIISPEFQKRCPTEANLISQIRFTVQMESELMTEILENKVPAKKAAKEYLKKHPEVLNHWLVGIKSTKGEDGKVAVEKYLAQ</sequence>
<dbReference type="KEGG" id="eaz:JHT90_14930"/>
<keyword evidence="1" id="KW-0732">Signal</keyword>
<dbReference type="Pfam" id="PF04069">
    <property type="entry name" value="OpuAC"/>
    <property type="match status" value="1"/>
</dbReference>
<feature type="chain" id="PRO_5038053416" evidence="1">
    <location>
        <begin position="24"/>
        <end position="319"/>
    </location>
</feature>
<dbReference type="InterPro" id="IPR007210">
    <property type="entry name" value="ABC_Gly_betaine_transp_sub-bd"/>
</dbReference>
<dbReference type="NCBIfam" id="TIGR03414">
    <property type="entry name" value="ABC_choline_bnd"/>
    <property type="match status" value="1"/>
</dbReference>
<evidence type="ECO:0000259" key="2">
    <source>
        <dbReference type="Pfam" id="PF04069"/>
    </source>
</evidence>
<organism evidence="3 4">
    <name type="scientific">Entomomonas asaccharolytica</name>
    <dbReference type="NCBI Taxonomy" id="2785331"/>
    <lineage>
        <taxon>Bacteria</taxon>
        <taxon>Pseudomonadati</taxon>
        <taxon>Pseudomonadota</taxon>
        <taxon>Gammaproteobacteria</taxon>
        <taxon>Pseudomonadales</taxon>
        <taxon>Pseudomonadaceae</taxon>
        <taxon>Entomomonas</taxon>
    </lineage>
</organism>
<dbReference type="Proteomes" id="UP000595278">
    <property type="component" value="Chromosome"/>
</dbReference>
<evidence type="ECO:0000313" key="4">
    <source>
        <dbReference type="Proteomes" id="UP000595278"/>
    </source>
</evidence>
<dbReference type="SUPFAM" id="SSF53850">
    <property type="entry name" value="Periplasmic binding protein-like II"/>
    <property type="match status" value="1"/>
</dbReference>
<dbReference type="InterPro" id="IPR017783">
    <property type="entry name" value="ABC_choline_sub-bd"/>
</dbReference>
<dbReference type="GO" id="GO:0042597">
    <property type="term" value="C:periplasmic space"/>
    <property type="evidence" value="ECO:0007669"/>
    <property type="project" value="InterPro"/>
</dbReference>
<name>A0A974RWY7_9GAMM</name>
<dbReference type="Gene3D" id="3.40.190.10">
    <property type="entry name" value="Periplasmic binding protein-like II"/>
    <property type="match status" value="1"/>
</dbReference>
<protein>
    <submittedName>
        <fullName evidence="3">Choline ABC transporter substrate-binding protein</fullName>
    </submittedName>
</protein>
<evidence type="ECO:0000313" key="3">
    <source>
        <dbReference type="EMBL" id="QQP85640.1"/>
    </source>
</evidence>
<proteinExistence type="predicted"/>
<feature type="signal peptide" evidence="1">
    <location>
        <begin position="1"/>
        <end position="23"/>
    </location>
</feature>
<dbReference type="AlphaFoldDB" id="A0A974RWY7"/>